<accession>A0ABQ6I716</accession>
<keyword evidence="3" id="KW-1185">Reference proteome</keyword>
<dbReference type="Proteomes" id="UP001157091">
    <property type="component" value="Unassembled WGS sequence"/>
</dbReference>
<gene>
    <name evidence="2" type="ORF">GCM10025864_36970</name>
</gene>
<organism evidence="2 3">
    <name type="scientific">Luteimicrobium album</name>
    <dbReference type="NCBI Taxonomy" id="1054550"/>
    <lineage>
        <taxon>Bacteria</taxon>
        <taxon>Bacillati</taxon>
        <taxon>Actinomycetota</taxon>
        <taxon>Actinomycetes</taxon>
        <taxon>Micrococcales</taxon>
        <taxon>Luteimicrobium</taxon>
    </lineage>
</organism>
<evidence type="ECO:0000313" key="3">
    <source>
        <dbReference type="Proteomes" id="UP001157091"/>
    </source>
</evidence>
<comment type="caution">
    <text evidence="2">The sequence shown here is derived from an EMBL/GenBank/DDBJ whole genome shotgun (WGS) entry which is preliminary data.</text>
</comment>
<evidence type="ECO:0000313" key="2">
    <source>
        <dbReference type="EMBL" id="GMA25938.1"/>
    </source>
</evidence>
<dbReference type="EMBL" id="BSUK01000001">
    <property type="protein sequence ID" value="GMA25938.1"/>
    <property type="molecule type" value="Genomic_DNA"/>
</dbReference>
<feature type="compositionally biased region" description="Basic and acidic residues" evidence="1">
    <location>
        <begin position="1"/>
        <end position="21"/>
    </location>
</feature>
<feature type="region of interest" description="Disordered" evidence="1">
    <location>
        <begin position="1"/>
        <end position="53"/>
    </location>
</feature>
<reference evidence="3" key="1">
    <citation type="journal article" date="2019" name="Int. J. Syst. Evol. Microbiol.">
        <title>The Global Catalogue of Microorganisms (GCM) 10K type strain sequencing project: providing services to taxonomists for standard genome sequencing and annotation.</title>
        <authorList>
            <consortium name="The Broad Institute Genomics Platform"/>
            <consortium name="The Broad Institute Genome Sequencing Center for Infectious Disease"/>
            <person name="Wu L."/>
            <person name="Ma J."/>
        </authorList>
    </citation>
    <scope>NUCLEOTIDE SEQUENCE [LARGE SCALE GENOMIC DNA]</scope>
    <source>
        <strain evidence="3">NBRC 106348</strain>
    </source>
</reference>
<evidence type="ECO:0000256" key="1">
    <source>
        <dbReference type="SAM" id="MobiDB-lite"/>
    </source>
</evidence>
<proteinExistence type="predicted"/>
<sequence>MRAYERVVRPEQLLRDQRERGSGIVEKTTSRARQGLATPDAPEAGRDVVRARPDDGRQLVLDVRPERLGARGEELGIAGAAAVGELVEQRGPHGAGEAVAGDPARPAAQRGPVLIAPEGAQCLPGLVEGEIANRAAARSSMPSESCHDQFVKSRTFPIM</sequence>
<name>A0ABQ6I716_9MICO</name>
<protein>
    <submittedName>
        <fullName evidence="2">Uncharacterized protein</fullName>
    </submittedName>
</protein>
<feature type="compositionally biased region" description="Basic and acidic residues" evidence="1">
    <location>
        <begin position="43"/>
        <end position="53"/>
    </location>
</feature>